<reference evidence="2 3" key="1">
    <citation type="submission" date="2024-02" db="EMBL/GenBank/DDBJ databases">
        <title>De novo assembly and annotation of 12 fungi associated with fruit tree decline syndrome in Ontario, Canada.</title>
        <authorList>
            <person name="Sulman M."/>
            <person name="Ellouze W."/>
            <person name="Ilyukhin E."/>
        </authorList>
    </citation>
    <scope>NUCLEOTIDE SEQUENCE [LARGE SCALE GENOMIC DNA]</scope>
    <source>
        <strain evidence="2 3">M42-189</strain>
    </source>
</reference>
<organism evidence="2 3">
    <name type="scientific">Paraconiothyrium brasiliense</name>
    <dbReference type="NCBI Taxonomy" id="300254"/>
    <lineage>
        <taxon>Eukaryota</taxon>
        <taxon>Fungi</taxon>
        <taxon>Dikarya</taxon>
        <taxon>Ascomycota</taxon>
        <taxon>Pezizomycotina</taxon>
        <taxon>Dothideomycetes</taxon>
        <taxon>Pleosporomycetidae</taxon>
        <taxon>Pleosporales</taxon>
        <taxon>Massarineae</taxon>
        <taxon>Didymosphaeriaceae</taxon>
        <taxon>Paraconiothyrium</taxon>
    </lineage>
</organism>
<dbReference type="GO" id="GO:0005840">
    <property type="term" value="C:ribosome"/>
    <property type="evidence" value="ECO:0007669"/>
    <property type="project" value="UniProtKB-KW"/>
</dbReference>
<evidence type="ECO:0000313" key="2">
    <source>
        <dbReference type="EMBL" id="KAL1594291.1"/>
    </source>
</evidence>
<comment type="caution">
    <text evidence="2">The sequence shown here is derived from an EMBL/GenBank/DDBJ whole genome shotgun (WGS) entry which is preliminary data.</text>
</comment>
<keyword evidence="2" id="KW-0687">Ribonucleoprotein</keyword>
<evidence type="ECO:0000313" key="3">
    <source>
        <dbReference type="Proteomes" id="UP001521785"/>
    </source>
</evidence>
<evidence type="ECO:0000259" key="1">
    <source>
        <dbReference type="Pfam" id="PF00722"/>
    </source>
</evidence>
<proteinExistence type="predicted"/>
<dbReference type="InterPro" id="IPR000757">
    <property type="entry name" value="Beta-glucanase-like"/>
</dbReference>
<dbReference type="SUPFAM" id="SSF49899">
    <property type="entry name" value="Concanavalin A-like lectins/glucanases"/>
    <property type="match status" value="1"/>
</dbReference>
<dbReference type="Pfam" id="PF00722">
    <property type="entry name" value="Glyco_hydro_16"/>
    <property type="match status" value="1"/>
</dbReference>
<keyword evidence="2" id="KW-0689">Ribosomal protein</keyword>
<dbReference type="Proteomes" id="UP001521785">
    <property type="component" value="Unassembled WGS sequence"/>
</dbReference>
<accession>A0ABR3QQ61</accession>
<dbReference type="InterPro" id="IPR013320">
    <property type="entry name" value="ConA-like_dom_sf"/>
</dbReference>
<gene>
    <name evidence="2" type="primary">RPL37</name>
    <name evidence="2" type="ORF">SLS60_010048</name>
</gene>
<name>A0ABR3QQ61_9PLEO</name>
<feature type="domain" description="GH16" evidence="1">
    <location>
        <begin position="8"/>
        <end position="74"/>
    </location>
</feature>
<protein>
    <submittedName>
        <fullName evidence="2">60S ribosomal protein L37</fullName>
    </submittedName>
</protein>
<sequence>MASLATPKMGMVDNVVLMSDDLNEVNWEWSGNNFGNVNSQGQVQTGYFGKGLTGWYDRGTTVEVQQSRFYAYSIH</sequence>
<dbReference type="EMBL" id="JAKJXO020000017">
    <property type="protein sequence ID" value="KAL1594291.1"/>
    <property type="molecule type" value="Genomic_DNA"/>
</dbReference>
<keyword evidence="3" id="KW-1185">Reference proteome</keyword>